<keyword evidence="10" id="KW-1185">Reference proteome</keyword>
<dbReference type="RefSeq" id="WP_063496622.1">
    <property type="nucleotide sequence ID" value="NZ_CP014578.1"/>
</dbReference>
<dbReference type="Proteomes" id="UP000076852">
    <property type="component" value="Chromosome 1"/>
</dbReference>
<evidence type="ECO:0000256" key="2">
    <source>
        <dbReference type="ARBA" id="ARBA00022475"/>
    </source>
</evidence>
<dbReference type="GO" id="GO:0005886">
    <property type="term" value="C:plasma membrane"/>
    <property type="evidence" value="ECO:0007669"/>
    <property type="project" value="UniProtKB-SubCell"/>
</dbReference>
<dbReference type="Pfam" id="PF03772">
    <property type="entry name" value="Competence"/>
    <property type="match status" value="1"/>
</dbReference>
<dbReference type="GO" id="GO:0030420">
    <property type="term" value="P:establishment of competence for transformation"/>
    <property type="evidence" value="ECO:0007669"/>
    <property type="project" value="InterPro"/>
</dbReference>
<dbReference type="InterPro" id="IPR052159">
    <property type="entry name" value="Competence_DNA_uptake"/>
</dbReference>
<dbReference type="InterPro" id="IPR001279">
    <property type="entry name" value="Metallo-B-lactamas"/>
</dbReference>
<dbReference type="InterPro" id="IPR004477">
    <property type="entry name" value="ComEC_N"/>
</dbReference>
<name>A0A160FM20_9BURK</name>
<organism evidence="9 10">
    <name type="scientific">Paraburkholderia phytofirmans OLGA172</name>
    <dbReference type="NCBI Taxonomy" id="1417228"/>
    <lineage>
        <taxon>Bacteria</taxon>
        <taxon>Pseudomonadati</taxon>
        <taxon>Pseudomonadota</taxon>
        <taxon>Betaproteobacteria</taxon>
        <taxon>Burkholderiales</taxon>
        <taxon>Burkholderiaceae</taxon>
        <taxon>Paraburkholderia</taxon>
    </lineage>
</organism>
<feature type="transmembrane region" description="Helical" evidence="7">
    <location>
        <begin position="480"/>
        <end position="501"/>
    </location>
</feature>
<feature type="transmembrane region" description="Helical" evidence="7">
    <location>
        <begin position="373"/>
        <end position="391"/>
    </location>
</feature>
<dbReference type="SUPFAM" id="SSF56281">
    <property type="entry name" value="Metallo-hydrolase/oxidoreductase"/>
    <property type="match status" value="1"/>
</dbReference>
<feature type="region of interest" description="Disordered" evidence="6">
    <location>
        <begin position="52"/>
        <end position="76"/>
    </location>
</feature>
<feature type="domain" description="Metallo-beta-lactamase" evidence="8">
    <location>
        <begin position="627"/>
        <end position="862"/>
    </location>
</feature>
<feature type="compositionally biased region" description="Low complexity" evidence="6">
    <location>
        <begin position="913"/>
        <end position="929"/>
    </location>
</feature>
<dbReference type="SMART" id="SM00849">
    <property type="entry name" value="Lactamase_B"/>
    <property type="match status" value="1"/>
</dbReference>
<dbReference type="Gene3D" id="3.60.15.10">
    <property type="entry name" value="Ribonuclease Z/Hydroxyacylglutathione hydrolase-like"/>
    <property type="match status" value="1"/>
</dbReference>
<feature type="transmembrane region" description="Helical" evidence="7">
    <location>
        <begin position="310"/>
        <end position="333"/>
    </location>
</feature>
<evidence type="ECO:0000259" key="8">
    <source>
        <dbReference type="SMART" id="SM00849"/>
    </source>
</evidence>
<comment type="subcellular location">
    <subcellularLocation>
        <location evidence="1">Cell membrane</location>
        <topology evidence="1">Multi-pass membrane protein</topology>
    </subcellularLocation>
</comment>
<dbReference type="Pfam" id="PF00753">
    <property type="entry name" value="Lactamase_B"/>
    <property type="match status" value="1"/>
</dbReference>
<feature type="transmembrane region" description="Helical" evidence="7">
    <location>
        <begin position="546"/>
        <end position="566"/>
    </location>
</feature>
<dbReference type="InterPro" id="IPR035681">
    <property type="entry name" value="ComA-like_MBL"/>
</dbReference>
<dbReference type="PANTHER" id="PTHR30619">
    <property type="entry name" value="DNA INTERNALIZATION/COMPETENCE PROTEIN COMEC/REC2"/>
    <property type="match status" value="1"/>
</dbReference>
<accession>A0A160FM20</accession>
<dbReference type="InterPro" id="IPR025405">
    <property type="entry name" value="DUF4131"/>
</dbReference>
<dbReference type="NCBIfam" id="TIGR00360">
    <property type="entry name" value="ComEC_N-term"/>
    <property type="match status" value="1"/>
</dbReference>
<dbReference type="EMBL" id="CP014578">
    <property type="protein sequence ID" value="ANB73226.1"/>
    <property type="molecule type" value="Genomic_DNA"/>
</dbReference>
<dbReference type="InterPro" id="IPR036866">
    <property type="entry name" value="RibonucZ/Hydroxyglut_hydro"/>
</dbReference>
<keyword evidence="5 7" id="KW-0472">Membrane</keyword>
<feature type="transmembrane region" description="Helical" evidence="7">
    <location>
        <begin position="108"/>
        <end position="128"/>
    </location>
</feature>
<dbReference type="AlphaFoldDB" id="A0A160FM20"/>
<sequence>MRAWWCGFALGVIGLQRQAALPDWRGWCALVLVGCVAILIAAWGLRRGASGEWSGGSSGEGCRCASSEGGRDTSGALRRGAPVVANAHEAVANSRICRGLSSARLRSGVGWGAVWIAAICVGFGYAAWRAEIRLAVSLPSAWEGRDIDVVGSIKGLPSRDDKGARFHFEVESADAPIAAFPRVIQLSWIAEDAPAPLLEPGARWRLTVRLKRPHGNANFGVRDAEASLLARNVRATGYVSAPAHALRLPGNARGVSVTVDRWRAALRARIDTVLADAPHRGIVVALAIGAQDEVSAADWLLMRGTGTSHLVAISGLHIGFVAGLAAWLAGAVWRRSGFIGRNWPLLLPAQVVAVTCGALFAGLHAALAGFNVPAQRALWMASVVALAFISGRNVARSVVLAWALGLVLLIDPWAVVAAGFWLSFCAVAAILFAMSGRPRVQDHEQRRDEEGEGGVTPTRLSRLWSGLCRRARAFGERVRSAAHVQFAVTVALAPLTAYWFAQIPLIGPLANAFAIPWVSLLVTPAVLAGVALPAPLDVYALRAAHTLLDLLAAGLQMLSGPAWTLWRLPQPDAWTLAAAAVGVLWCLAPRGWPLRWAAPLTWLPLLMPAPPGPPHGSFRLTALDIGQGTSVLVETAHHTLLFDSGPGPESTHAGERVVVPFLQAHGVTALDTLIISHADSDHSGGAPAVLDAIEVRQMVAALAPANPLWSNAKQRGADTLPCAAGQRWQWDGVEFEMLWPDAGPLQGKPNAHCCVLRVSTMPAAVRPSAMASPPAGVSLSLAQGRAAAGSMPAGRDQTAPLRMAALLAADIEAPVERILLARDRDALRAQVLVVPHHGSKTSSTEPFLDSIDPLVALFQVGYRNRFHHPNAGVFERYEARHIELARSDADGAVRVDVNPDFDPGLSLGIEPEASVGSSAGAGPGSDPRSGPGGGPRGNSGSGPGLNGAALMLERYRDTQRRYWMDR</sequence>
<reference evidence="9 10" key="1">
    <citation type="journal article" date="2016" name="Gene">
        <title>PacBio SMRT assembly of a complex multi-replicon genome reveals chlorocatechol degradative operon in a region of genome plasticity.</title>
        <authorList>
            <person name="Ricker N."/>
            <person name="Shen S.Y."/>
            <person name="Goordial J."/>
            <person name="Jin S."/>
            <person name="Fulthorpe R.R."/>
        </authorList>
    </citation>
    <scope>NUCLEOTIDE SEQUENCE [LARGE SCALE GENOMIC DNA]</scope>
    <source>
        <strain evidence="9 10">OLGA172</strain>
    </source>
</reference>
<evidence type="ECO:0000256" key="1">
    <source>
        <dbReference type="ARBA" id="ARBA00004651"/>
    </source>
</evidence>
<dbReference type="InterPro" id="IPR004797">
    <property type="entry name" value="Competence_ComEC/Rec2"/>
</dbReference>
<keyword evidence="3 7" id="KW-0812">Transmembrane</keyword>
<keyword evidence="2" id="KW-1003">Cell membrane</keyword>
<feature type="compositionally biased region" description="Gly residues" evidence="6">
    <location>
        <begin position="930"/>
        <end position="945"/>
    </location>
</feature>
<evidence type="ECO:0000256" key="7">
    <source>
        <dbReference type="SAM" id="Phobius"/>
    </source>
</evidence>
<feature type="region of interest" description="Disordered" evidence="6">
    <location>
        <begin position="906"/>
        <end position="951"/>
    </location>
</feature>
<dbReference type="CDD" id="cd07731">
    <property type="entry name" value="ComA-like_MBL-fold"/>
    <property type="match status" value="1"/>
</dbReference>
<keyword evidence="4 7" id="KW-1133">Transmembrane helix</keyword>
<dbReference type="PANTHER" id="PTHR30619:SF1">
    <property type="entry name" value="RECOMBINATION PROTEIN 2"/>
    <property type="match status" value="1"/>
</dbReference>
<evidence type="ECO:0000256" key="4">
    <source>
        <dbReference type="ARBA" id="ARBA00022989"/>
    </source>
</evidence>
<dbReference type="KEGG" id="buz:AYM40_13290"/>
<evidence type="ECO:0000256" key="5">
    <source>
        <dbReference type="ARBA" id="ARBA00023136"/>
    </source>
</evidence>
<feature type="transmembrane region" description="Helical" evidence="7">
    <location>
        <begin position="345"/>
        <end position="367"/>
    </location>
</feature>
<proteinExistence type="predicted"/>
<feature type="transmembrane region" description="Helical" evidence="7">
    <location>
        <begin position="420"/>
        <end position="437"/>
    </location>
</feature>
<dbReference type="OrthoDB" id="9761531at2"/>
<dbReference type="Pfam" id="PF13567">
    <property type="entry name" value="DUF4131"/>
    <property type="match status" value="1"/>
</dbReference>
<feature type="transmembrane region" description="Helical" evidence="7">
    <location>
        <begin position="24"/>
        <end position="45"/>
    </location>
</feature>
<evidence type="ECO:0000313" key="9">
    <source>
        <dbReference type="EMBL" id="ANB73226.1"/>
    </source>
</evidence>
<dbReference type="STRING" id="1804984.AYM40_13290"/>
<evidence type="ECO:0000256" key="3">
    <source>
        <dbReference type="ARBA" id="ARBA00022692"/>
    </source>
</evidence>
<dbReference type="NCBIfam" id="TIGR00361">
    <property type="entry name" value="ComEC_Rec2"/>
    <property type="match status" value="1"/>
</dbReference>
<gene>
    <name evidence="9" type="ORF">AYM40_13290</name>
</gene>
<feature type="transmembrane region" description="Helical" evidence="7">
    <location>
        <begin position="513"/>
        <end position="534"/>
    </location>
</feature>
<evidence type="ECO:0000256" key="6">
    <source>
        <dbReference type="SAM" id="MobiDB-lite"/>
    </source>
</evidence>
<protein>
    <submittedName>
        <fullName evidence="9">Competence protein ComEC</fullName>
    </submittedName>
</protein>
<evidence type="ECO:0000313" key="10">
    <source>
        <dbReference type="Proteomes" id="UP000076852"/>
    </source>
</evidence>